<dbReference type="Proteomes" id="UP000076532">
    <property type="component" value="Unassembled WGS sequence"/>
</dbReference>
<dbReference type="AlphaFoldDB" id="A0A166DTT3"/>
<accession>A0A166DTT3</accession>
<name>A0A166DTT3_9AGAM</name>
<organism evidence="2 3">
    <name type="scientific">Athelia psychrophila</name>
    <dbReference type="NCBI Taxonomy" id="1759441"/>
    <lineage>
        <taxon>Eukaryota</taxon>
        <taxon>Fungi</taxon>
        <taxon>Dikarya</taxon>
        <taxon>Basidiomycota</taxon>
        <taxon>Agaricomycotina</taxon>
        <taxon>Agaricomycetes</taxon>
        <taxon>Agaricomycetidae</taxon>
        <taxon>Atheliales</taxon>
        <taxon>Atheliaceae</taxon>
        <taxon>Athelia</taxon>
    </lineage>
</organism>
<evidence type="ECO:0000313" key="2">
    <source>
        <dbReference type="EMBL" id="KZP15060.1"/>
    </source>
</evidence>
<keyword evidence="3" id="KW-1185">Reference proteome</keyword>
<proteinExistence type="predicted"/>
<sequence>MHCRPLIPEILAPSRFPPWSASERRARRTIDGRQQRERLGRQDGTGAGRPTRARTTHQCPNPCRLPVYPSVRRPAPLMWAVSWPKVPIQNVEVDTPPVCDPHENGPYKRLEGPPTIWCLTVYGPVPRYPHSVHPGEYMLPAPSTVVQGMLMPDV</sequence>
<feature type="compositionally biased region" description="Basic and acidic residues" evidence="1">
    <location>
        <begin position="22"/>
        <end position="41"/>
    </location>
</feature>
<evidence type="ECO:0000313" key="3">
    <source>
        <dbReference type="Proteomes" id="UP000076532"/>
    </source>
</evidence>
<evidence type="ECO:0000256" key="1">
    <source>
        <dbReference type="SAM" id="MobiDB-lite"/>
    </source>
</evidence>
<reference evidence="2 3" key="1">
    <citation type="journal article" date="2016" name="Mol. Biol. Evol.">
        <title>Comparative Genomics of Early-Diverging Mushroom-Forming Fungi Provides Insights into the Origins of Lignocellulose Decay Capabilities.</title>
        <authorList>
            <person name="Nagy L.G."/>
            <person name="Riley R."/>
            <person name="Tritt A."/>
            <person name="Adam C."/>
            <person name="Daum C."/>
            <person name="Floudas D."/>
            <person name="Sun H."/>
            <person name="Yadav J.S."/>
            <person name="Pangilinan J."/>
            <person name="Larsson K.H."/>
            <person name="Matsuura K."/>
            <person name="Barry K."/>
            <person name="Labutti K."/>
            <person name="Kuo R."/>
            <person name="Ohm R.A."/>
            <person name="Bhattacharya S.S."/>
            <person name="Shirouzu T."/>
            <person name="Yoshinaga Y."/>
            <person name="Martin F.M."/>
            <person name="Grigoriev I.V."/>
            <person name="Hibbett D.S."/>
        </authorList>
    </citation>
    <scope>NUCLEOTIDE SEQUENCE [LARGE SCALE GENOMIC DNA]</scope>
    <source>
        <strain evidence="2 3">CBS 109695</strain>
    </source>
</reference>
<dbReference type="EMBL" id="KV417609">
    <property type="protein sequence ID" value="KZP15060.1"/>
    <property type="molecule type" value="Genomic_DNA"/>
</dbReference>
<feature type="region of interest" description="Disordered" evidence="1">
    <location>
        <begin position="14"/>
        <end position="60"/>
    </location>
</feature>
<gene>
    <name evidence="2" type="ORF">FIBSPDRAFT_935432</name>
</gene>
<protein>
    <submittedName>
        <fullName evidence="2">Uncharacterized protein</fullName>
    </submittedName>
</protein>